<gene>
    <name evidence="2" type="ORF">LTR78_007239</name>
</gene>
<evidence type="ECO:0000313" key="2">
    <source>
        <dbReference type="EMBL" id="KAK3672886.1"/>
    </source>
</evidence>
<evidence type="ECO:0000256" key="1">
    <source>
        <dbReference type="SAM" id="MobiDB-lite"/>
    </source>
</evidence>
<dbReference type="AlphaFoldDB" id="A0AAE1BYM4"/>
<accession>A0AAE1BYM4</accession>
<organism evidence="2 3">
    <name type="scientific">Recurvomyces mirabilis</name>
    <dbReference type="NCBI Taxonomy" id="574656"/>
    <lineage>
        <taxon>Eukaryota</taxon>
        <taxon>Fungi</taxon>
        <taxon>Dikarya</taxon>
        <taxon>Ascomycota</taxon>
        <taxon>Pezizomycotina</taxon>
        <taxon>Dothideomycetes</taxon>
        <taxon>Dothideomycetidae</taxon>
        <taxon>Mycosphaerellales</taxon>
        <taxon>Teratosphaeriaceae</taxon>
        <taxon>Recurvomyces</taxon>
    </lineage>
</organism>
<dbReference type="Proteomes" id="UP001274830">
    <property type="component" value="Unassembled WGS sequence"/>
</dbReference>
<protein>
    <submittedName>
        <fullName evidence="2">Uncharacterized protein</fullName>
    </submittedName>
</protein>
<reference evidence="2" key="1">
    <citation type="submission" date="2023-07" db="EMBL/GenBank/DDBJ databases">
        <title>Black Yeasts Isolated from many extreme environments.</title>
        <authorList>
            <person name="Coleine C."/>
            <person name="Stajich J.E."/>
            <person name="Selbmann L."/>
        </authorList>
    </citation>
    <scope>NUCLEOTIDE SEQUENCE</scope>
    <source>
        <strain evidence="2">CCFEE 5485</strain>
    </source>
</reference>
<dbReference type="EMBL" id="JAUTXT010000029">
    <property type="protein sequence ID" value="KAK3672886.1"/>
    <property type="molecule type" value="Genomic_DNA"/>
</dbReference>
<evidence type="ECO:0000313" key="3">
    <source>
        <dbReference type="Proteomes" id="UP001274830"/>
    </source>
</evidence>
<proteinExistence type="predicted"/>
<name>A0AAE1BYM4_9PEZI</name>
<feature type="region of interest" description="Disordered" evidence="1">
    <location>
        <begin position="1"/>
        <end position="21"/>
    </location>
</feature>
<comment type="caution">
    <text evidence="2">The sequence shown here is derived from an EMBL/GenBank/DDBJ whole genome shotgun (WGS) entry which is preliminary data.</text>
</comment>
<keyword evidence="3" id="KW-1185">Reference proteome</keyword>
<sequence length="146" mass="16245">MSKSDVVKARQTARGKKQKVSSIAHEMRVELVRNKILGGGREKSLFIDVGERCGAAFQLLLHGRRGESLETQGWVEDVEKLLKGGTERILADFSGRWASSEEEVRVEEDLEAKAKLLEAARGALSRLGGPIERLWEECVAAQQEEE</sequence>